<dbReference type="Proteomes" id="UP001596203">
    <property type="component" value="Unassembled WGS sequence"/>
</dbReference>
<dbReference type="SUPFAM" id="SSF103473">
    <property type="entry name" value="MFS general substrate transporter"/>
    <property type="match status" value="1"/>
</dbReference>
<evidence type="ECO:0000256" key="5">
    <source>
        <dbReference type="ARBA" id="ARBA00022989"/>
    </source>
</evidence>
<evidence type="ECO:0000256" key="7">
    <source>
        <dbReference type="SAM" id="Phobius"/>
    </source>
</evidence>
<feature type="transmembrane region" description="Helical" evidence="7">
    <location>
        <begin position="20"/>
        <end position="39"/>
    </location>
</feature>
<feature type="transmembrane region" description="Helical" evidence="7">
    <location>
        <begin position="375"/>
        <end position="395"/>
    </location>
</feature>
<keyword evidence="4 7" id="KW-0812">Transmembrane</keyword>
<keyword evidence="9" id="KW-1185">Reference proteome</keyword>
<proteinExistence type="predicted"/>
<dbReference type="PANTHER" id="PTHR43266">
    <property type="entry name" value="MACROLIDE-EFFLUX PROTEIN"/>
    <property type="match status" value="1"/>
</dbReference>
<dbReference type="Pfam" id="PF07690">
    <property type="entry name" value="MFS_1"/>
    <property type="match status" value="1"/>
</dbReference>
<evidence type="ECO:0000313" key="8">
    <source>
        <dbReference type="EMBL" id="MFC6019338.1"/>
    </source>
</evidence>
<comment type="subcellular location">
    <subcellularLocation>
        <location evidence="1">Cell membrane</location>
        <topology evidence="1">Multi-pass membrane protein</topology>
    </subcellularLocation>
</comment>
<dbReference type="InterPro" id="IPR036259">
    <property type="entry name" value="MFS_trans_sf"/>
</dbReference>
<feature type="transmembrane region" description="Helical" evidence="7">
    <location>
        <begin position="308"/>
        <end position="334"/>
    </location>
</feature>
<evidence type="ECO:0000256" key="3">
    <source>
        <dbReference type="ARBA" id="ARBA00022475"/>
    </source>
</evidence>
<feature type="transmembrane region" description="Helical" evidence="7">
    <location>
        <begin position="223"/>
        <end position="243"/>
    </location>
</feature>
<sequence>MSSPLSVLTRNRDFRRLLSAELVVFGADWFVMVPLLVLLPKLTGSGVWGALVLAVDNGILALLLPYAGTVADRLDRKKILIASNLTALAAIVLLLGVRSSGTAWLALLAIGAVAIAKAFYSPAAQAALPNVVDPEDLPAANAIAGSSWGTMSIVGASLGGVLTAAVGPYACFWVASIGLAVASGLTWRIRRPLQAPRDHDLPTPHPWTAIREALQYIGRRPRVLALVTVKSAVGLGNGVLTVFPLLAGLYGVGALGTGLLFAVRGAGVLVGPLLMRRVLHHRSWLLPGLALSMSAYGLGYLGVSLTNWFPLVLVLVFVAHFAGGSNWVMSNYALQGEVPDRLRGRVFATDMMLATVAIAVSQLAVAGVVDHVDQRVVLAGCGLTTLVYAIGWWVATRRLDLSGEEGPETAPQPAGQPG</sequence>
<feature type="transmembrane region" description="Helical" evidence="7">
    <location>
        <begin position="283"/>
        <end position="302"/>
    </location>
</feature>
<evidence type="ECO:0000256" key="2">
    <source>
        <dbReference type="ARBA" id="ARBA00022448"/>
    </source>
</evidence>
<comment type="caution">
    <text evidence="8">The sequence shown here is derived from an EMBL/GenBank/DDBJ whole genome shotgun (WGS) entry which is preliminary data.</text>
</comment>
<evidence type="ECO:0000256" key="4">
    <source>
        <dbReference type="ARBA" id="ARBA00022692"/>
    </source>
</evidence>
<feature type="transmembrane region" description="Helical" evidence="7">
    <location>
        <begin position="79"/>
        <end position="97"/>
    </location>
</feature>
<evidence type="ECO:0000313" key="9">
    <source>
        <dbReference type="Proteomes" id="UP001596203"/>
    </source>
</evidence>
<keyword evidence="2" id="KW-0813">Transport</keyword>
<feature type="transmembrane region" description="Helical" evidence="7">
    <location>
        <begin position="166"/>
        <end position="187"/>
    </location>
</feature>
<evidence type="ECO:0000256" key="1">
    <source>
        <dbReference type="ARBA" id="ARBA00004651"/>
    </source>
</evidence>
<dbReference type="Gene3D" id="1.20.1250.20">
    <property type="entry name" value="MFS general substrate transporter like domains"/>
    <property type="match status" value="1"/>
</dbReference>
<feature type="transmembrane region" description="Helical" evidence="7">
    <location>
        <begin position="103"/>
        <end position="120"/>
    </location>
</feature>
<keyword evidence="3" id="KW-1003">Cell membrane</keyword>
<gene>
    <name evidence="8" type="ORF">ACFP2T_24415</name>
</gene>
<feature type="transmembrane region" description="Helical" evidence="7">
    <location>
        <begin position="140"/>
        <end position="160"/>
    </location>
</feature>
<protein>
    <submittedName>
        <fullName evidence="8">MFS transporter</fullName>
    </submittedName>
</protein>
<organism evidence="8 9">
    <name type="scientific">Plantactinospora solaniradicis</name>
    <dbReference type="NCBI Taxonomy" id="1723736"/>
    <lineage>
        <taxon>Bacteria</taxon>
        <taxon>Bacillati</taxon>
        <taxon>Actinomycetota</taxon>
        <taxon>Actinomycetes</taxon>
        <taxon>Micromonosporales</taxon>
        <taxon>Micromonosporaceae</taxon>
        <taxon>Plantactinospora</taxon>
    </lineage>
</organism>
<reference evidence="9" key="1">
    <citation type="journal article" date="2019" name="Int. J. Syst. Evol. Microbiol.">
        <title>The Global Catalogue of Microorganisms (GCM) 10K type strain sequencing project: providing services to taxonomists for standard genome sequencing and annotation.</title>
        <authorList>
            <consortium name="The Broad Institute Genomics Platform"/>
            <consortium name="The Broad Institute Genome Sequencing Center for Infectious Disease"/>
            <person name="Wu L."/>
            <person name="Ma J."/>
        </authorList>
    </citation>
    <scope>NUCLEOTIDE SEQUENCE [LARGE SCALE GENOMIC DNA]</scope>
    <source>
        <strain evidence="9">ZS-35-S2</strain>
    </source>
</reference>
<feature type="transmembrane region" description="Helical" evidence="7">
    <location>
        <begin position="249"/>
        <end position="271"/>
    </location>
</feature>
<dbReference type="PANTHER" id="PTHR43266:SF2">
    <property type="entry name" value="MAJOR FACILITATOR SUPERFAMILY (MFS) PROFILE DOMAIN-CONTAINING PROTEIN"/>
    <property type="match status" value="1"/>
</dbReference>
<keyword evidence="5 7" id="KW-1133">Transmembrane helix</keyword>
<keyword evidence="6 7" id="KW-0472">Membrane</keyword>
<dbReference type="InterPro" id="IPR011701">
    <property type="entry name" value="MFS"/>
</dbReference>
<name>A0ABW1KEY5_9ACTN</name>
<dbReference type="CDD" id="cd06173">
    <property type="entry name" value="MFS_MefA_like"/>
    <property type="match status" value="1"/>
</dbReference>
<dbReference type="RefSeq" id="WP_377425251.1">
    <property type="nucleotide sequence ID" value="NZ_JBHSPR010000020.1"/>
</dbReference>
<feature type="transmembrane region" description="Helical" evidence="7">
    <location>
        <begin position="45"/>
        <end position="67"/>
    </location>
</feature>
<dbReference type="EMBL" id="JBHSPR010000020">
    <property type="protein sequence ID" value="MFC6019338.1"/>
    <property type="molecule type" value="Genomic_DNA"/>
</dbReference>
<evidence type="ECO:0000256" key="6">
    <source>
        <dbReference type="ARBA" id="ARBA00023136"/>
    </source>
</evidence>
<accession>A0ABW1KEY5</accession>
<feature type="transmembrane region" description="Helical" evidence="7">
    <location>
        <begin position="346"/>
        <end position="369"/>
    </location>
</feature>